<dbReference type="PROSITE" id="PS50943">
    <property type="entry name" value="HTH_CROC1"/>
    <property type="match status" value="1"/>
</dbReference>
<feature type="compositionally biased region" description="Low complexity" evidence="1">
    <location>
        <begin position="89"/>
        <end position="108"/>
    </location>
</feature>
<dbReference type="InterPro" id="IPR001387">
    <property type="entry name" value="Cro/C1-type_HTH"/>
</dbReference>
<feature type="compositionally biased region" description="Low complexity" evidence="1">
    <location>
        <begin position="220"/>
        <end position="238"/>
    </location>
</feature>
<keyword evidence="2" id="KW-0472">Membrane</keyword>
<dbReference type="EMBL" id="BAAASZ010000030">
    <property type="protein sequence ID" value="GAA2454543.1"/>
    <property type="molecule type" value="Genomic_DNA"/>
</dbReference>
<keyword evidence="2" id="KW-0812">Transmembrane</keyword>
<dbReference type="InterPro" id="IPR010982">
    <property type="entry name" value="Lambda_DNA-bd_dom_sf"/>
</dbReference>
<gene>
    <name evidence="4" type="ORF">GCM10010405_42970</name>
</gene>
<evidence type="ECO:0000256" key="2">
    <source>
        <dbReference type="SAM" id="Phobius"/>
    </source>
</evidence>
<reference evidence="5" key="1">
    <citation type="journal article" date="2019" name="Int. J. Syst. Evol. Microbiol.">
        <title>The Global Catalogue of Microorganisms (GCM) 10K type strain sequencing project: providing services to taxonomists for standard genome sequencing and annotation.</title>
        <authorList>
            <consortium name="The Broad Institute Genomics Platform"/>
            <consortium name="The Broad Institute Genome Sequencing Center for Infectious Disease"/>
            <person name="Wu L."/>
            <person name="Ma J."/>
        </authorList>
    </citation>
    <scope>NUCLEOTIDE SEQUENCE [LARGE SCALE GENOMIC DNA]</scope>
    <source>
        <strain evidence="5">JCM 6305</strain>
    </source>
</reference>
<dbReference type="RefSeq" id="WP_344326040.1">
    <property type="nucleotide sequence ID" value="NZ_BAAASZ010000030.1"/>
</dbReference>
<feature type="domain" description="HTH cro/C1-type" evidence="3">
    <location>
        <begin position="14"/>
        <end position="69"/>
    </location>
</feature>
<feature type="compositionally biased region" description="Basic and acidic residues" evidence="1">
    <location>
        <begin position="239"/>
        <end position="259"/>
    </location>
</feature>
<sequence>MEAADETAEFAASLRELKDRSGLSYGALARRLHISTSTLHRYCKGEAVPMEYASVERFARVCKATPEELAELHRRWRLADEQRGRRTKPAAAPKEPAAEEPVPVTAPTSPDREPAPAPDSEPTSAQHSEPEPEPAPAPDSEPAAGHVPATDGGRPRRRLLRGRRRTALLAGVSAALVAGAAALAAQPLTDGEETASKRPAVTAAGDGRNGGAVSERMDGSASPSASRTGSASPSPSSSEDGRAKGREDGPARNEKKARPSDGTARGGVPLTVSVRPYAWESPCSQYYLVDKPPSKVPPPPFAPEAPGWVAATGAVSSGSQYVELTVQGTGDETVVLKDLHVRVTDRKSPLAWNNYATGVGCGGNVSTKHFAVDLDAGRPEPEPASGQRDFPYKVSENDPEVFYVTASTDAHDVGWYLEVEWSSGDRRGTLRVDDRGTPFRTSGAQGRPTYMYPLGTDGWTEEPNEE</sequence>
<proteinExistence type="predicted"/>
<accession>A0ABP5XKV1</accession>
<keyword evidence="5" id="KW-1185">Reference proteome</keyword>
<name>A0ABP5XKV1_9ACTN</name>
<feature type="region of interest" description="Disordered" evidence="1">
    <location>
        <begin position="427"/>
        <end position="466"/>
    </location>
</feature>
<protein>
    <submittedName>
        <fullName evidence="4">Helix-turn-helix transcriptional regulator</fullName>
    </submittedName>
</protein>
<dbReference type="Pfam" id="PF13560">
    <property type="entry name" value="HTH_31"/>
    <property type="match status" value="1"/>
</dbReference>
<evidence type="ECO:0000313" key="5">
    <source>
        <dbReference type="Proteomes" id="UP001501638"/>
    </source>
</evidence>
<feature type="region of interest" description="Disordered" evidence="1">
    <location>
        <begin position="186"/>
        <end position="269"/>
    </location>
</feature>
<evidence type="ECO:0000259" key="3">
    <source>
        <dbReference type="PROSITE" id="PS50943"/>
    </source>
</evidence>
<evidence type="ECO:0000256" key="1">
    <source>
        <dbReference type="SAM" id="MobiDB-lite"/>
    </source>
</evidence>
<dbReference type="SUPFAM" id="SSF47413">
    <property type="entry name" value="lambda repressor-like DNA-binding domains"/>
    <property type="match status" value="1"/>
</dbReference>
<feature type="transmembrane region" description="Helical" evidence="2">
    <location>
        <begin position="166"/>
        <end position="185"/>
    </location>
</feature>
<dbReference type="Gene3D" id="1.10.260.40">
    <property type="entry name" value="lambda repressor-like DNA-binding domains"/>
    <property type="match status" value="1"/>
</dbReference>
<evidence type="ECO:0000313" key="4">
    <source>
        <dbReference type="EMBL" id="GAA2454543.1"/>
    </source>
</evidence>
<comment type="caution">
    <text evidence="4">The sequence shown here is derived from an EMBL/GenBank/DDBJ whole genome shotgun (WGS) entry which is preliminary data.</text>
</comment>
<feature type="region of interest" description="Disordered" evidence="1">
    <location>
        <begin position="80"/>
        <end position="162"/>
    </location>
</feature>
<feature type="compositionally biased region" description="Basic and acidic residues" evidence="1">
    <location>
        <begin position="427"/>
        <end position="437"/>
    </location>
</feature>
<dbReference type="Proteomes" id="UP001501638">
    <property type="component" value="Unassembled WGS sequence"/>
</dbReference>
<keyword evidence="2" id="KW-1133">Transmembrane helix</keyword>
<dbReference type="SMART" id="SM00530">
    <property type="entry name" value="HTH_XRE"/>
    <property type="match status" value="1"/>
</dbReference>
<organism evidence="4 5">
    <name type="scientific">Streptomyces macrosporus</name>
    <dbReference type="NCBI Taxonomy" id="44032"/>
    <lineage>
        <taxon>Bacteria</taxon>
        <taxon>Bacillati</taxon>
        <taxon>Actinomycetota</taxon>
        <taxon>Actinomycetes</taxon>
        <taxon>Kitasatosporales</taxon>
        <taxon>Streptomycetaceae</taxon>
        <taxon>Streptomyces</taxon>
    </lineage>
</organism>
<dbReference type="CDD" id="cd00093">
    <property type="entry name" value="HTH_XRE"/>
    <property type="match status" value="1"/>
</dbReference>